<feature type="region of interest" description="Disordered" evidence="5">
    <location>
        <begin position="174"/>
        <end position="228"/>
    </location>
</feature>
<dbReference type="PANTHER" id="PTHR23354">
    <property type="entry name" value="NUCLEOLAR PROTEIN 7/ESTROGEN RECEPTOR COACTIVATOR-RELATED"/>
    <property type="match status" value="1"/>
</dbReference>
<evidence type="ECO:0000256" key="3">
    <source>
        <dbReference type="ARBA" id="ARBA00023128"/>
    </source>
</evidence>
<dbReference type="GO" id="GO:0006979">
    <property type="term" value="P:response to oxidative stress"/>
    <property type="evidence" value="ECO:0007669"/>
    <property type="project" value="TreeGrafter"/>
</dbReference>
<feature type="region of interest" description="Disordered" evidence="5">
    <location>
        <begin position="742"/>
        <end position="766"/>
    </location>
</feature>
<dbReference type="PROSITE" id="PS51886">
    <property type="entry name" value="TLDC"/>
    <property type="match status" value="1"/>
</dbReference>
<gene>
    <name evidence="6" type="primary">5575778</name>
</gene>
<reference evidence="6 7" key="1">
    <citation type="submission" date="2017-06" db="EMBL/GenBank/DDBJ databases">
        <title>Aedes aegypti genome working group (AGWG) sequencing and assembly.</title>
        <authorList>
            <consortium name="Aedes aegypti Genome Working Group (AGWG)"/>
            <person name="Matthews B.J."/>
        </authorList>
    </citation>
    <scope>NUCLEOTIDE SEQUENCE [LARGE SCALE GENOMIC DNA]</scope>
    <source>
        <strain evidence="6 7">LVP_AGWG</strain>
    </source>
</reference>
<protein>
    <recommendedName>
        <fullName evidence="4">Oxidation resistance protein 1</fullName>
    </recommendedName>
</protein>
<dbReference type="Gene3D" id="3.10.350.10">
    <property type="entry name" value="LysM domain"/>
    <property type="match status" value="1"/>
</dbReference>
<dbReference type="GO" id="GO:0005634">
    <property type="term" value="C:nucleus"/>
    <property type="evidence" value="ECO:0007669"/>
    <property type="project" value="TreeGrafter"/>
</dbReference>
<keyword evidence="3" id="KW-0496">Mitochondrion</keyword>
<name>A0A6I8U396_AEDAE</name>
<feature type="compositionally biased region" description="Low complexity" evidence="5">
    <location>
        <begin position="751"/>
        <end position="766"/>
    </location>
</feature>
<feature type="compositionally biased region" description="Low complexity" evidence="5">
    <location>
        <begin position="861"/>
        <end position="879"/>
    </location>
</feature>
<dbReference type="SMART" id="SM00584">
    <property type="entry name" value="TLDc"/>
    <property type="match status" value="1"/>
</dbReference>
<dbReference type="Proteomes" id="UP000008820">
    <property type="component" value="Chromosome 3"/>
</dbReference>
<dbReference type="SMART" id="SM00257">
    <property type="entry name" value="LysM"/>
    <property type="match status" value="1"/>
</dbReference>
<feature type="region of interest" description="Disordered" evidence="5">
    <location>
        <begin position="384"/>
        <end position="466"/>
    </location>
</feature>
<dbReference type="OrthoDB" id="26679at2759"/>
<comment type="subcellular location">
    <subcellularLocation>
        <location evidence="1">Mitochondrion</location>
    </subcellularLocation>
</comment>
<accession>A0A6I8U396</accession>
<evidence type="ECO:0000256" key="1">
    <source>
        <dbReference type="ARBA" id="ARBA00004173"/>
    </source>
</evidence>
<reference evidence="6" key="2">
    <citation type="submission" date="2020-05" db="UniProtKB">
        <authorList>
            <consortium name="EnsemblMetazoa"/>
        </authorList>
    </citation>
    <scope>IDENTIFICATION</scope>
    <source>
        <strain evidence="6">LVP_AGWG</strain>
    </source>
</reference>
<feature type="region of interest" description="Disordered" evidence="5">
    <location>
        <begin position="861"/>
        <end position="916"/>
    </location>
</feature>
<dbReference type="Pfam" id="PF01476">
    <property type="entry name" value="LysM"/>
    <property type="match status" value="1"/>
</dbReference>
<evidence type="ECO:0000256" key="4">
    <source>
        <dbReference type="ARBA" id="ARBA00040604"/>
    </source>
</evidence>
<feature type="region of interest" description="Disordered" evidence="5">
    <location>
        <begin position="268"/>
        <end position="295"/>
    </location>
</feature>
<evidence type="ECO:0000313" key="7">
    <source>
        <dbReference type="Proteomes" id="UP000008820"/>
    </source>
</evidence>
<dbReference type="InterPro" id="IPR018392">
    <property type="entry name" value="LysM"/>
</dbReference>
<feature type="compositionally biased region" description="Polar residues" evidence="5">
    <location>
        <begin position="946"/>
        <end position="957"/>
    </location>
</feature>
<feature type="region of interest" description="Disordered" evidence="5">
    <location>
        <begin position="933"/>
        <end position="959"/>
    </location>
</feature>
<keyword evidence="7" id="KW-1185">Reference proteome</keyword>
<dbReference type="PROSITE" id="PS51782">
    <property type="entry name" value="LYSM"/>
    <property type="match status" value="1"/>
</dbReference>
<dbReference type="InterPro" id="IPR006571">
    <property type="entry name" value="TLDc_dom"/>
</dbReference>
<feature type="compositionally biased region" description="Basic and acidic residues" evidence="5">
    <location>
        <begin position="401"/>
        <end position="430"/>
    </location>
</feature>
<dbReference type="SUPFAM" id="SSF54106">
    <property type="entry name" value="LysM domain"/>
    <property type="match status" value="1"/>
</dbReference>
<feature type="compositionally biased region" description="Polar residues" evidence="5">
    <location>
        <begin position="661"/>
        <end position="675"/>
    </location>
</feature>
<evidence type="ECO:0000256" key="2">
    <source>
        <dbReference type="ARBA" id="ARBA00009540"/>
    </source>
</evidence>
<dbReference type="EnsemblMetazoa" id="AAEL021746-RS">
    <property type="protein sequence ID" value="AAEL021746-PS"/>
    <property type="gene ID" value="AAEL021746"/>
</dbReference>
<feature type="compositionally biased region" description="Polar residues" evidence="5">
    <location>
        <begin position="975"/>
        <end position="989"/>
    </location>
</feature>
<organism evidence="6 7">
    <name type="scientific">Aedes aegypti</name>
    <name type="common">Yellowfever mosquito</name>
    <name type="synonym">Culex aegypti</name>
    <dbReference type="NCBI Taxonomy" id="7159"/>
    <lineage>
        <taxon>Eukaryota</taxon>
        <taxon>Metazoa</taxon>
        <taxon>Ecdysozoa</taxon>
        <taxon>Arthropoda</taxon>
        <taxon>Hexapoda</taxon>
        <taxon>Insecta</taxon>
        <taxon>Pterygota</taxon>
        <taxon>Neoptera</taxon>
        <taxon>Endopterygota</taxon>
        <taxon>Diptera</taxon>
        <taxon>Nematocera</taxon>
        <taxon>Culicoidea</taxon>
        <taxon>Culicidae</taxon>
        <taxon>Culicinae</taxon>
        <taxon>Aedini</taxon>
        <taxon>Aedes</taxon>
        <taxon>Stegomyia</taxon>
    </lineage>
</organism>
<comment type="similarity">
    <text evidence="2">Belongs to the OXR1 family.</text>
</comment>
<feature type="compositionally biased region" description="Basic and acidic residues" evidence="5">
    <location>
        <begin position="1128"/>
        <end position="1137"/>
    </location>
</feature>
<evidence type="ECO:0000256" key="5">
    <source>
        <dbReference type="SAM" id="MobiDB-lite"/>
    </source>
</evidence>
<feature type="region of interest" description="Disordered" evidence="5">
    <location>
        <begin position="1117"/>
        <end position="1137"/>
    </location>
</feature>
<dbReference type="GO" id="GO:0005739">
    <property type="term" value="C:mitochondrion"/>
    <property type="evidence" value="ECO:0007669"/>
    <property type="project" value="UniProtKB-SubCell"/>
</dbReference>
<dbReference type="PANTHER" id="PTHR23354:SF62">
    <property type="entry name" value="MUSTARD, ISOFORM V"/>
    <property type="match status" value="1"/>
</dbReference>
<dbReference type="CDD" id="cd00118">
    <property type="entry name" value="LysM"/>
    <property type="match status" value="1"/>
</dbReference>
<sequence>MTSILSTPGKYRSRKDLSTGSIPTLVSLEEESSLHTVTGAESELSHSYHIHPLASPNGATGSGSNGSYEPFSNALNIKNGLSAKSPRRSSLAIGLLGGRNNGNGEKGNKRRSSIAVAFLGGRRDSKSHNHNYPIATIPEKYHKTTESDIENDSPDHYYTVPAGSVAAVLGGDPNGQSEYGGGSNGNLTVNGSGYDKKRRRSSSWQTKLERRRRKGMSSALDNAEGSGNGLDSFGSANGLDAFTSKYGREKRHSWWNIFVPENLKQRTRRASQDVILSKSSDSLSPPYRRSKSRSVDHGLAAPFDLDSLRSKVEGRFESIDRLTKDGEKKRSMPTIPTTSYTVGDRDTLTSVAARFDTTPSELTQLNRLGSSFIYSGQQLLVPDKTAKAGSGSGAEGDSDASTERSSHSPTEGRRKGSNEDLSQDEKDLLEGLRPGSPKPGHIERVASPNNQSGGGGGGDTAAGFSEDDPVTIQRFLKINVRHITDGQGVVGGVLLVTPNAVMFDPNVSDPLVIEHGPESYGVIAPMEYIVNAAIFNDIAHMRVQGATGGNETAEKAEIYYPVPEKSCSRCDTHSPGKDSLLVKDETFPELGVGSVEGCDDQESICSSNEREGDAFPKAFERDLVTPNNLQRLHGDSTESGGSSEKPPSVEPPYLSYDRDSQSQTPNSLDNSSTGGQEPPASGTGAGKGSADKTDSSSKTNSSILEDPTVRTLEERRRSLLDQHWAIPSKDRIKCNCNKTLSQRSLDDEEAASTGSGATATSSGTAPPAIGVGAGGAGVDEVVAAAGGQLVKQSCHDSGIDIRDPNTLPSAAAGAGAAAANQVPLPVVAPIPTKKVYSDADIVLSADWVPPLTIAPSHCIDSSARTSSTTSSQHSSLSTTQADAASRKKASSVSFSVEEHDGQGGTQGDKGSETKKNKMLKRLSYPLAWVEGLTGDGGSTTHKSDSIESAPNTGDSNQSVFSKVFSRRSSIGTFIRPQSSAETGSATKQKQAPPKLDYRSMVSIDDMPTLFVSFDMKAPLFPQLEKLELIPRPARACPDPPMYLRLRMGRKIGKNTPLPTTVMSYGKNKLRPEYWFSIPKNKVDELYRFLTAWVQHLYGELDEKAIKERGYELIQNDTDWATKGGSPTKDGRSASEGEITEYTRESWEMLKAPFVKTYNIIKSQTGSNDLDGCEVLSMSTDDYRKATLFATSSFDQDFQIPDLIGQTEILSEEHREKLCAHLPARAEGYSWSLVFSTSLHGFSLNSLYRKMHKLESPILIVIEDTEHNVFGALTSCSLHVSDHFYGTGESLLYKFNPHFKVFHWSGENLYFIKGNPESLAIGAGDGKFGLWLDGDLNQGRSQYCSTYSNEPLAPQEDFVIKTLECWAFV</sequence>
<proteinExistence type="inferred from homology"/>
<dbReference type="Pfam" id="PF07534">
    <property type="entry name" value="TLD"/>
    <property type="match status" value="1"/>
</dbReference>
<feature type="region of interest" description="Disordered" evidence="5">
    <location>
        <begin position="973"/>
        <end position="996"/>
    </location>
</feature>
<evidence type="ECO:0000313" key="6">
    <source>
        <dbReference type="EnsemblMetazoa" id="AAEL021746-PS"/>
    </source>
</evidence>
<dbReference type="InterPro" id="IPR036779">
    <property type="entry name" value="LysM_dom_sf"/>
</dbReference>
<feature type="compositionally biased region" description="Basic and acidic residues" evidence="5">
    <location>
        <begin position="608"/>
        <end position="623"/>
    </location>
</feature>
<feature type="region of interest" description="Disordered" evidence="5">
    <location>
        <begin position="592"/>
        <end position="710"/>
    </location>
</feature>